<feature type="transmembrane region" description="Helical" evidence="2">
    <location>
        <begin position="172"/>
        <end position="195"/>
    </location>
</feature>
<reference evidence="4" key="1">
    <citation type="journal article" date="2019" name="Environ. Microbiol.">
        <title>Fungal ecological strategies reflected in gene transcription - a case study of two litter decomposers.</title>
        <authorList>
            <person name="Barbi F."/>
            <person name="Kohler A."/>
            <person name="Barry K."/>
            <person name="Baskaran P."/>
            <person name="Daum C."/>
            <person name="Fauchery L."/>
            <person name="Ihrmark K."/>
            <person name="Kuo A."/>
            <person name="LaButti K."/>
            <person name="Lipzen A."/>
            <person name="Morin E."/>
            <person name="Grigoriev I.V."/>
            <person name="Henrissat B."/>
            <person name="Lindahl B."/>
            <person name="Martin F."/>
        </authorList>
    </citation>
    <scope>NUCLEOTIDE SEQUENCE</scope>
    <source>
        <strain evidence="4">JB14</strain>
    </source>
</reference>
<keyword evidence="2" id="KW-0472">Membrane</keyword>
<feature type="compositionally biased region" description="Polar residues" evidence="1">
    <location>
        <begin position="355"/>
        <end position="384"/>
    </location>
</feature>
<feature type="chain" id="PRO_5025590213" description="Mid2 domain-containing protein" evidence="3">
    <location>
        <begin position="18"/>
        <end position="425"/>
    </location>
</feature>
<evidence type="ECO:0000313" key="4">
    <source>
        <dbReference type="EMBL" id="KAE9400494.1"/>
    </source>
</evidence>
<feature type="region of interest" description="Disordered" evidence="1">
    <location>
        <begin position="117"/>
        <end position="155"/>
    </location>
</feature>
<keyword evidence="5" id="KW-1185">Reference proteome</keyword>
<keyword evidence="3" id="KW-0732">Signal</keyword>
<dbReference type="AlphaFoldDB" id="A0A6A4HU89"/>
<evidence type="ECO:0000256" key="2">
    <source>
        <dbReference type="SAM" id="Phobius"/>
    </source>
</evidence>
<name>A0A6A4HU89_9AGAR</name>
<feature type="compositionally biased region" description="Low complexity" evidence="1">
    <location>
        <begin position="117"/>
        <end position="151"/>
    </location>
</feature>
<gene>
    <name evidence="4" type="ORF">BT96DRAFT_1018876</name>
</gene>
<dbReference type="Proteomes" id="UP000799118">
    <property type="component" value="Unassembled WGS sequence"/>
</dbReference>
<evidence type="ECO:0000313" key="5">
    <source>
        <dbReference type="Proteomes" id="UP000799118"/>
    </source>
</evidence>
<dbReference type="OrthoDB" id="5420143at2759"/>
<proteinExistence type="predicted"/>
<accession>A0A6A4HU89</accession>
<feature type="signal peptide" evidence="3">
    <location>
        <begin position="1"/>
        <end position="17"/>
    </location>
</feature>
<organism evidence="4 5">
    <name type="scientific">Gymnopus androsaceus JB14</name>
    <dbReference type="NCBI Taxonomy" id="1447944"/>
    <lineage>
        <taxon>Eukaryota</taxon>
        <taxon>Fungi</taxon>
        <taxon>Dikarya</taxon>
        <taxon>Basidiomycota</taxon>
        <taxon>Agaricomycotina</taxon>
        <taxon>Agaricomycetes</taxon>
        <taxon>Agaricomycetidae</taxon>
        <taxon>Agaricales</taxon>
        <taxon>Marasmiineae</taxon>
        <taxon>Omphalotaceae</taxon>
        <taxon>Gymnopus</taxon>
    </lineage>
</organism>
<keyword evidence="2" id="KW-0812">Transmembrane</keyword>
<keyword evidence="2" id="KW-1133">Transmembrane helix</keyword>
<dbReference type="EMBL" id="ML769456">
    <property type="protein sequence ID" value="KAE9400494.1"/>
    <property type="molecule type" value="Genomic_DNA"/>
</dbReference>
<feature type="region of interest" description="Disordered" evidence="1">
    <location>
        <begin position="355"/>
        <end position="390"/>
    </location>
</feature>
<sequence length="425" mass="44706">MFAKIWFLNAAIHTALGLTFNTPTNAVSGGVSIVSWTATSSDPTFDLELNVPATGSIVLALNVDPSTTSSLTVQWPSVSPEDDCTLNAVNVSNINQAYSQSDEFTIAASVSASIANTSSSTTSTGASSPSPGSSTQTSNQSKSTSTSSTTSLAMSGSFTPTAIASSANEKPIGAIVGGVVGGVVALVLVGLFTFLSIRRRGHGPKQEGFERGALKHPEDEMRVNPTSDGSVPLWQVVTTEDADISNPQVEQRANSPLLHGAFFSPLTPNPSFHPATPSLDSENPHSPRSVGSLLSTYDIHDTPEPGSPSTARATWGGVRYKVASEADKTPSQNTNEPEQAHPIEAICRDEEQPLDTVNSDSRRNSITSPLPLQAPNQTQELNNQGHDLTGEDTLLLELQSQISRRLAAIRGNRSSQTPPPEYASS</sequence>
<evidence type="ECO:0000256" key="1">
    <source>
        <dbReference type="SAM" id="MobiDB-lite"/>
    </source>
</evidence>
<evidence type="ECO:0008006" key="6">
    <source>
        <dbReference type="Google" id="ProtNLM"/>
    </source>
</evidence>
<protein>
    <recommendedName>
        <fullName evidence="6">Mid2 domain-containing protein</fullName>
    </recommendedName>
</protein>
<feature type="region of interest" description="Disordered" evidence="1">
    <location>
        <begin position="268"/>
        <end position="314"/>
    </location>
</feature>
<evidence type="ECO:0000256" key="3">
    <source>
        <dbReference type="SAM" id="SignalP"/>
    </source>
</evidence>